<reference evidence="4 5" key="2">
    <citation type="submission" date="2024-05" db="EMBL/GenBank/DDBJ databases">
        <authorList>
            <person name="Chen Y."/>
            <person name="Shah S."/>
            <person name="Dougan E. K."/>
            <person name="Thang M."/>
            <person name="Chan C."/>
        </authorList>
    </citation>
    <scope>NUCLEOTIDE SEQUENCE [LARGE SCALE GENOMIC DNA]</scope>
</reference>
<comment type="caution">
    <text evidence="3">The sequence shown here is derived from an EMBL/GenBank/DDBJ whole genome shotgun (WGS) entry which is preliminary data.</text>
</comment>
<reference evidence="3" key="1">
    <citation type="submission" date="2022-10" db="EMBL/GenBank/DDBJ databases">
        <authorList>
            <person name="Chen Y."/>
            <person name="Dougan E. K."/>
            <person name="Chan C."/>
            <person name="Rhodes N."/>
            <person name="Thang M."/>
        </authorList>
    </citation>
    <scope>NUCLEOTIDE SEQUENCE</scope>
</reference>
<keyword evidence="5" id="KW-1185">Reference proteome</keyword>
<feature type="region of interest" description="Disordered" evidence="1">
    <location>
        <begin position="69"/>
        <end position="98"/>
    </location>
</feature>
<feature type="compositionally biased region" description="Basic and acidic residues" evidence="1">
    <location>
        <begin position="115"/>
        <end position="127"/>
    </location>
</feature>
<gene>
    <name evidence="3" type="ORF">C1SCF055_LOCUS17017</name>
</gene>
<dbReference type="OrthoDB" id="429245at2759"/>
<protein>
    <submittedName>
        <fullName evidence="4">ShKT domain-containing protein</fullName>
    </submittedName>
</protein>
<name>A0A9P1CE60_9DINO</name>
<organism evidence="3">
    <name type="scientific">Cladocopium goreaui</name>
    <dbReference type="NCBI Taxonomy" id="2562237"/>
    <lineage>
        <taxon>Eukaryota</taxon>
        <taxon>Sar</taxon>
        <taxon>Alveolata</taxon>
        <taxon>Dinophyceae</taxon>
        <taxon>Suessiales</taxon>
        <taxon>Symbiodiniaceae</taxon>
        <taxon>Cladocopium</taxon>
    </lineage>
</organism>
<dbReference type="EMBL" id="CAMXCT020001429">
    <property type="protein sequence ID" value="CAL1143369.1"/>
    <property type="molecule type" value="Genomic_DNA"/>
</dbReference>
<dbReference type="AlphaFoldDB" id="A0A9P1CE60"/>
<accession>A0A9P1CE60</accession>
<keyword evidence="2" id="KW-1133">Transmembrane helix</keyword>
<evidence type="ECO:0000313" key="4">
    <source>
        <dbReference type="EMBL" id="CAL4777306.1"/>
    </source>
</evidence>
<evidence type="ECO:0000256" key="2">
    <source>
        <dbReference type="SAM" id="Phobius"/>
    </source>
</evidence>
<evidence type="ECO:0000256" key="1">
    <source>
        <dbReference type="SAM" id="MobiDB-lite"/>
    </source>
</evidence>
<feature type="compositionally biased region" description="Basic and acidic residues" evidence="1">
    <location>
        <begin position="77"/>
        <end position="98"/>
    </location>
</feature>
<feature type="transmembrane region" description="Helical" evidence="2">
    <location>
        <begin position="401"/>
        <end position="420"/>
    </location>
</feature>
<proteinExistence type="predicted"/>
<keyword evidence="2" id="KW-0472">Membrane</keyword>
<evidence type="ECO:0000313" key="3">
    <source>
        <dbReference type="EMBL" id="CAI3989994.1"/>
    </source>
</evidence>
<feature type="transmembrane region" description="Helical" evidence="2">
    <location>
        <begin position="163"/>
        <end position="185"/>
    </location>
</feature>
<dbReference type="EMBL" id="CAMXCT010001429">
    <property type="protein sequence ID" value="CAI3989994.1"/>
    <property type="molecule type" value="Genomic_DNA"/>
</dbReference>
<feature type="region of interest" description="Disordered" evidence="1">
    <location>
        <begin position="115"/>
        <end position="135"/>
    </location>
</feature>
<sequence length="808" mass="87549">MSAVKLEKKVAALEKRLQDEMHAALEPLALRLDKLEEHLRHVARPLDWVESVESIPQDPQAKFEGESGMAILPQPTGEEKETKEVKETRKEKDKSDKSDKDVMMYFTKLQVDNWTKDEPPKRAKDGAPEIGQVDGDEEPIPFAETIWNVVLVLGHSGAGWADVMVAFALTVLGTLMQIIFVSVLLQDSFLGDQVEKKVEAARQWRAGSAHDVKHMDLALTSLVSRVCSGDGSLILSTGQADLIAEINSFLGIQDGGLVPAMVPPGTTLCMLCIGLWCVVLGGEFRAIATSLVAAAHIPRSKRTIMDKGSFVSISYLRFGSYLLFRLARTAVAACLLIAGTQWLARTSSISDLILNAVALEAILQIDELIFVALYPKKVQTAIYELEPVQIRYTRRSGQLESCLMLFLLATAVSVPFFLWVKPITDMMLTVKVEYCGGDQDFVVSLNQDMQMYMGWETVPYENVSSQLLGQLAVSEHSQRRLFNGTVPQYISFALSLDTFESNRVKSMQAAASSFPFCLDYDNLTGVLLDNYGAFFRAIAVQLGRSNATSCAELAEFCNDLGARLLRMVCGRTCRCADPLALPWFKVPNQGCPAVCRAEALVAAAALPCTSANTTENFQKFWSMYPMVMSSFIGQDLMSSPEGPKIAKLMEIMSVLGCQGLPVIGSNNMVTGDSWCGGSETFYSPLALICPQECGCTGGDSMPAYCSDSCQACGDITVFPVNPVASNCAEAKASGVCDVPSEAAALCPETCGLCNGTANVSAVCLDGHIPPELLSMDCLQVQALGWCPPLVLLGSPISRVCSKSCGLCT</sequence>
<evidence type="ECO:0000313" key="5">
    <source>
        <dbReference type="Proteomes" id="UP001152797"/>
    </source>
</evidence>
<dbReference type="Proteomes" id="UP001152797">
    <property type="component" value="Unassembled WGS sequence"/>
</dbReference>
<keyword evidence="2" id="KW-0812">Transmembrane</keyword>
<dbReference type="EMBL" id="CAMXCT030001429">
    <property type="protein sequence ID" value="CAL4777306.1"/>
    <property type="molecule type" value="Genomic_DNA"/>
</dbReference>